<dbReference type="SMART" id="SM00448">
    <property type="entry name" value="REC"/>
    <property type="match status" value="1"/>
</dbReference>
<evidence type="ECO:0000259" key="7">
    <source>
        <dbReference type="PROSITE" id="PS50110"/>
    </source>
</evidence>
<dbReference type="InterPro" id="IPR039420">
    <property type="entry name" value="WalR-like"/>
</dbReference>
<evidence type="ECO:0000256" key="2">
    <source>
        <dbReference type="ARBA" id="ARBA00023015"/>
    </source>
</evidence>
<feature type="domain" description="HTH luxR-type" evidence="6">
    <location>
        <begin position="140"/>
        <end position="205"/>
    </location>
</feature>
<keyword evidence="3" id="KW-0238">DNA-binding</keyword>
<dbReference type="PANTHER" id="PTHR43214">
    <property type="entry name" value="TWO-COMPONENT RESPONSE REGULATOR"/>
    <property type="match status" value="1"/>
</dbReference>
<feature type="domain" description="Response regulatory" evidence="7">
    <location>
        <begin position="3"/>
        <end position="119"/>
    </location>
</feature>
<dbReference type="OrthoDB" id="9816469at2"/>
<dbReference type="Gene3D" id="3.40.50.2300">
    <property type="match status" value="1"/>
</dbReference>
<dbReference type="Proteomes" id="UP000076852">
    <property type="component" value="Chromosome 1"/>
</dbReference>
<dbReference type="CDD" id="cd06170">
    <property type="entry name" value="LuxR_C_like"/>
    <property type="match status" value="1"/>
</dbReference>
<feature type="modified residue" description="4-aspartylphosphate" evidence="5">
    <location>
        <position position="54"/>
    </location>
</feature>
<dbReference type="KEGG" id="buz:AYM40_07110"/>
<reference evidence="8 9" key="1">
    <citation type="journal article" date="2016" name="Gene">
        <title>PacBio SMRT assembly of a complex multi-replicon genome reveals chlorocatechol degradative operon in a region of genome plasticity.</title>
        <authorList>
            <person name="Ricker N."/>
            <person name="Shen S.Y."/>
            <person name="Goordial J."/>
            <person name="Jin S."/>
            <person name="Fulthorpe R.R."/>
        </authorList>
    </citation>
    <scope>NUCLEOTIDE SEQUENCE [LARGE SCALE GENOMIC DNA]</scope>
    <source>
        <strain evidence="8 9">OLGA172</strain>
    </source>
</reference>
<dbReference type="EMBL" id="CP014578">
    <property type="protein sequence ID" value="ANB72159.1"/>
    <property type="molecule type" value="Genomic_DNA"/>
</dbReference>
<accession>A0A160FIP8</accession>
<dbReference type="CDD" id="cd17535">
    <property type="entry name" value="REC_NarL-like"/>
    <property type="match status" value="1"/>
</dbReference>
<dbReference type="PROSITE" id="PS50043">
    <property type="entry name" value="HTH_LUXR_2"/>
    <property type="match status" value="1"/>
</dbReference>
<dbReference type="GO" id="GO:0000160">
    <property type="term" value="P:phosphorelay signal transduction system"/>
    <property type="evidence" value="ECO:0007669"/>
    <property type="project" value="InterPro"/>
</dbReference>
<dbReference type="InterPro" id="IPR001789">
    <property type="entry name" value="Sig_transdc_resp-reg_receiver"/>
</dbReference>
<dbReference type="Pfam" id="PF00072">
    <property type="entry name" value="Response_reg"/>
    <property type="match status" value="1"/>
</dbReference>
<evidence type="ECO:0000256" key="3">
    <source>
        <dbReference type="ARBA" id="ARBA00023125"/>
    </source>
</evidence>
<evidence type="ECO:0000256" key="1">
    <source>
        <dbReference type="ARBA" id="ARBA00022553"/>
    </source>
</evidence>
<dbReference type="PRINTS" id="PR00038">
    <property type="entry name" value="HTHLUXR"/>
</dbReference>
<organism evidence="8 9">
    <name type="scientific">Paraburkholderia phytofirmans OLGA172</name>
    <dbReference type="NCBI Taxonomy" id="1417228"/>
    <lineage>
        <taxon>Bacteria</taxon>
        <taxon>Pseudomonadati</taxon>
        <taxon>Pseudomonadota</taxon>
        <taxon>Betaproteobacteria</taxon>
        <taxon>Burkholderiales</taxon>
        <taxon>Burkholderiaceae</taxon>
        <taxon>Paraburkholderia</taxon>
    </lineage>
</organism>
<evidence type="ECO:0000256" key="4">
    <source>
        <dbReference type="ARBA" id="ARBA00023163"/>
    </source>
</evidence>
<name>A0A160FIP8_9BURK</name>
<sequence>MIRILVADDHAIVRHGVKQVVADTSDITVAAEATNGNEVVEKLRGNDIDLVLLDLAMPGISSLDLVRRVRTEAPTVPIIIFSMHDERQVVSRALRAGAAGYITKDSDPDLITDAIRKVASGGRFMDPRLVNSMIFNSSPDEVLPDILSDREYRVLELLAVGKTVNEIAEDLHLSAKTVSTHKVNLMHKLSIGNIADLIRYALAHGVSPR</sequence>
<keyword evidence="9" id="KW-1185">Reference proteome</keyword>
<dbReference type="InterPro" id="IPR016032">
    <property type="entry name" value="Sig_transdc_resp-reg_C-effctor"/>
</dbReference>
<dbReference type="PANTHER" id="PTHR43214:SF41">
    <property type="entry name" value="NITRATE_NITRITE RESPONSE REGULATOR PROTEIN NARP"/>
    <property type="match status" value="1"/>
</dbReference>
<gene>
    <name evidence="8" type="ORF">AYM40_07110</name>
</gene>
<keyword evidence="2" id="KW-0805">Transcription regulation</keyword>
<dbReference type="SUPFAM" id="SSF52172">
    <property type="entry name" value="CheY-like"/>
    <property type="match status" value="1"/>
</dbReference>
<dbReference type="Pfam" id="PF00196">
    <property type="entry name" value="GerE"/>
    <property type="match status" value="1"/>
</dbReference>
<evidence type="ECO:0000259" key="6">
    <source>
        <dbReference type="PROSITE" id="PS50043"/>
    </source>
</evidence>
<dbReference type="AlphaFoldDB" id="A0A160FIP8"/>
<evidence type="ECO:0000313" key="9">
    <source>
        <dbReference type="Proteomes" id="UP000076852"/>
    </source>
</evidence>
<dbReference type="PROSITE" id="PS00622">
    <property type="entry name" value="HTH_LUXR_1"/>
    <property type="match status" value="1"/>
</dbReference>
<dbReference type="PROSITE" id="PS50110">
    <property type="entry name" value="RESPONSE_REGULATORY"/>
    <property type="match status" value="1"/>
</dbReference>
<dbReference type="SUPFAM" id="SSF46894">
    <property type="entry name" value="C-terminal effector domain of the bipartite response regulators"/>
    <property type="match status" value="1"/>
</dbReference>
<dbReference type="InterPro" id="IPR011006">
    <property type="entry name" value="CheY-like_superfamily"/>
</dbReference>
<dbReference type="SMART" id="SM00421">
    <property type="entry name" value="HTH_LUXR"/>
    <property type="match status" value="1"/>
</dbReference>
<evidence type="ECO:0000313" key="8">
    <source>
        <dbReference type="EMBL" id="ANB72159.1"/>
    </source>
</evidence>
<keyword evidence="4" id="KW-0804">Transcription</keyword>
<dbReference type="GO" id="GO:0003677">
    <property type="term" value="F:DNA binding"/>
    <property type="evidence" value="ECO:0007669"/>
    <property type="project" value="UniProtKB-KW"/>
</dbReference>
<evidence type="ECO:0000256" key="5">
    <source>
        <dbReference type="PROSITE-ProRule" id="PRU00169"/>
    </source>
</evidence>
<dbReference type="InterPro" id="IPR058245">
    <property type="entry name" value="NreC/VraR/RcsB-like_REC"/>
</dbReference>
<protein>
    <submittedName>
        <fullName evidence="8">LuxR family transcriptional regulator</fullName>
    </submittedName>
</protein>
<dbReference type="RefSeq" id="WP_063495597.1">
    <property type="nucleotide sequence ID" value="NZ_CP014578.1"/>
</dbReference>
<dbReference type="STRING" id="1804984.AYM40_07110"/>
<proteinExistence type="predicted"/>
<dbReference type="GO" id="GO:0006355">
    <property type="term" value="P:regulation of DNA-templated transcription"/>
    <property type="evidence" value="ECO:0007669"/>
    <property type="project" value="InterPro"/>
</dbReference>
<dbReference type="InterPro" id="IPR000792">
    <property type="entry name" value="Tscrpt_reg_LuxR_C"/>
</dbReference>
<keyword evidence="1 5" id="KW-0597">Phosphoprotein</keyword>